<feature type="compositionally biased region" description="Gly residues" evidence="1">
    <location>
        <begin position="344"/>
        <end position="356"/>
    </location>
</feature>
<feature type="compositionally biased region" description="Gly residues" evidence="1">
    <location>
        <begin position="174"/>
        <end position="183"/>
    </location>
</feature>
<dbReference type="EMBL" id="LSYV01000009">
    <property type="protein sequence ID" value="KXZ52826.1"/>
    <property type="molecule type" value="Genomic_DNA"/>
</dbReference>
<sequence>MTPRGSGMGVAAGSGAGPGPSPAPEAAFTAPRPASPAPPAAPWTPPALPVSVEDMLAGPSMGPAVLAAARVVAGSWAAAQEREWYRGQLALRQDRVTQEAERLLQSAIGPLGLDPSAWRKLPERVEAVARRNVMREEARELERLRLEQWHPQVLAASATAAVRTALAEARDGGRSGSDGGGEASAGAPSLGDETECGKYGPGDGDGSGGGSDDGGGATAGEAGSPLAGGGGVQAQAGSVGPSTRRLTWGKTPRYMDANAGRNRLRKALGQLVAKHAGAAGVKAYTAGSSSAVASAPATPGGGSGGGGTPFAGDDTAAAAAAVAAGDGGSPGPVGRRRGSANGTAVGGAGMSTGGGALQSSAALRARRAAEREARWAEEAKQLASRVAGYLDLQSPVKGARIARAAAGGCGGPGAGEGAAAGGDAAGPGVGAGAFIHHALPHILEAGPR</sequence>
<evidence type="ECO:0000256" key="1">
    <source>
        <dbReference type="SAM" id="MobiDB-lite"/>
    </source>
</evidence>
<name>A0A150GSJ3_GONPE</name>
<feature type="compositionally biased region" description="Gly residues" evidence="1">
    <location>
        <begin position="1"/>
        <end position="18"/>
    </location>
</feature>
<feature type="compositionally biased region" description="Gly residues" evidence="1">
    <location>
        <begin position="199"/>
        <end position="218"/>
    </location>
</feature>
<dbReference type="AlphaFoldDB" id="A0A150GSJ3"/>
<feature type="region of interest" description="Disordered" evidence="1">
    <location>
        <begin position="166"/>
        <end position="259"/>
    </location>
</feature>
<evidence type="ECO:0000313" key="2">
    <source>
        <dbReference type="EMBL" id="KXZ52826.1"/>
    </source>
</evidence>
<feature type="compositionally biased region" description="Pro residues" evidence="1">
    <location>
        <begin position="33"/>
        <end position="48"/>
    </location>
</feature>
<proteinExistence type="predicted"/>
<feature type="region of interest" description="Disordered" evidence="1">
    <location>
        <begin position="291"/>
        <end position="357"/>
    </location>
</feature>
<dbReference type="STRING" id="33097.A0A150GSJ3"/>
<dbReference type="Proteomes" id="UP000075714">
    <property type="component" value="Unassembled WGS sequence"/>
</dbReference>
<gene>
    <name evidence="2" type="ORF">GPECTOR_8g21</name>
</gene>
<evidence type="ECO:0000313" key="3">
    <source>
        <dbReference type="Proteomes" id="UP000075714"/>
    </source>
</evidence>
<accession>A0A150GSJ3</accession>
<keyword evidence="3" id="KW-1185">Reference proteome</keyword>
<feature type="compositionally biased region" description="Low complexity" evidence="1">
    <location>
        <begin position="310"/>
        <end position="324"/>
    </location>
</feature>
<reference evidence="3" key="1">
    <citation type="journal article" date="2016" name="Nat. Commun.">
        <title>The Gonium pectorale genome demonstrates co-option of cell cycle regulation during the evolution of multicellularity.</title>
        <authorList>
            <person name="Hanschen E.R."/>
            <person name="Marriage T.N."/>
            <person name="Ferris P.J."/>
            <person name="Hamaji T."/>
            <person name="Toyoda A."/>
            <person name="Fujiyama A."/>
            <person name="Neme R."/>
            <person name="Noguchi H."/>
            <person name="Minakuchi Y."/>
            <person name="Suzuki M."/>
            <person name="Kawai-Toyooka H."/>
            <person name="Smith D.R."/>
            <person name="Sparks H."/>
            <person name="Anderson J."/>
            <person name="Bakaric R."/>
            <person name="Luria V."/>
            <person name="Karger A."/>
            <person name="Kirschner M.W."/>
            <person name="Durand P.M."/>
            <person name="Michod R.E."/>
            <person name="Nozaki H."/>
            <person name="Olson B.J."/>
        </authorList>
    </citation>
    <scope>NUCLEOTIDE SEQUENCE [LARGE SCALE GENOMIC DNA]</scope>
    <source>
        <strain evidence="3">NIES-2863</strain>
    </source>
</reference>
<organism evidence="2 3">
    <name type="scientific">Gonium pectorale</name>
    <name type="common">Green alga</name>
    <dbReference type="NCBI Taxonomy" id="33097"/>
    <lineage>
        <taxon>Eukaryota</taxon>
        <taxon>Viridiplantae</taxon>
        <taxon>Chlorophyta</taxon>
        <taxon>core chlorophytes</taxon>
        <taxon>Chlorophyceae</taxon>
        <taxon>CS clade</taxon>
        <taxon>Chlamydomonadales</taxon>
        <taxon>Volvocaceae</taxon>
        <taxon>Gonium</taxon>
    </lineage>
</organism>
<feature type="compositionally biased region" description="Gly residues" evidence="1">
    <location>
        <begin position="299"/>
        <end position="309"/>
    </location>
</feature>
<protein>
    <submittedName>
        <fullName evidence="2">Uncharacterized protein</fullName>
    </submittedName>
</protein>
<comment type="caution">
    <text evidence="2">The sequence shown here is derived from an EMBL/GenBank/DDBJ whole genome shotgun (WGS) entry which is preliminary data.</text>
</comment>
<feature type="region of interest" description="Disordered" evidence="1">
    <location>
        <begin position="1"/>
        <end position="52"/>
    </location>
</feature>